<sequence length="157" mass="17091">MGAMQAEAAGQRALAEALCLKIHAITLALSMGLFISENVQVMLYKIIFVYKSQLGGLTFLVAAFMKSERLCYILCLERKAWLEMGMKSNIMAIAAVLVVLLGVVMQAEAAGQQALLQRGITTSLQTTKDKLKHEGGNPEMLASISTLVPEQARDYLL</sequence>
<name>D8S0Z0_SELML</name>
<dbReference type="AlphaFoldDB" id="D8S0Z0"/>
<evidence type="ECO:0000313" key="3">
    <source>
        <dbReference type="Proteomes" id="UP000001514"/>
    </source>
</evidence>
<feature type="transmembrane region" description="Helical" evidence="1">
    <location>
        <begin position="86"/>
        <end position="105"/>
    </location>
</feature>
<evidence type="ECO:0000313" key="2">
    <source>
        <dbReference type="EMBL" id="EFJ22015.1"/>
    </source>
</evidence>
<protein>
    <submittedName>
        <fullName evidence="2">Uncharacterized protein</fullName>
    </submittedName>
</protein>
<dbReference type="InParanoid" id="D8S0Z0"/>
<keyword evidence="1" id="KW-0472">Membrane</keyword>
<feature type="transmembrane region" description="Helical" evidence="1">
    <location>
        <begin position="41"/>
        <end position="65"/>
    </location>
</feature>
<accession>D8S0Z0</accession>
<keyword evidence="1" id="KW-1133">Transmembrane helix</keyword>
<gene>
    <name evidence="2" type="ORF">SELMODRAFT_416971</name>
</gene>
<feature type="transmembrane region" description="Helical" evidence="1">
    <location>
        <begin position="12"/>
        <end position="35"/>
    </location>
</feature>
<dbReference type="KEGG" id="smo:SELMODRAFT_416971"/>
<dbReference type="Gramene" id="EFJ22015">
    <property type="protein sequence ID" value="EFJ22015"/>
    <property type="gene ID" value="SELMODRAFT_416971"/>
</dbReference>
<keyword evidence="3" id="KW-1185">Reference proteome</keyword>
<evidence type="ECO:0000256" key="1">
    <source>
        <dbReference type="SAM" id="Phobius"/>
    </source>
</evidence>
<proteinExistence type="predicted"/>
<keyword evidence="1" id="KW-0812">Transmembrane</keyword>
<dbReference type="EMBL" id="GL377597">
    <property type="protein sequence ID" value="EFJ22015.1"/>
    <property type="molecule type" value="Genomic_DNA"/>
</dbReference>
<reference evidence="2 3" key="1">
    <citation type="journal article" date="2011" name="Science">
        <title>The Selaginella genome identifies genetic changes associated with the evolution of vascular plants.</title>
        <authorList>
            <person name="Banks J.A."/>
            <person name="Nishiyama T."/>
            <person name="Hasebe M."/>
            <person name="Bowman J.L."/>
            <person name="Gribskov M."/>
            <person name="dePamphilis C."/>
            <person name="Albert V.A."/>
            <person name="Aono N."/>
            <person name="Aoyama T."/>
            <person name="Ambrose B.A."/>
            <person name="Ashton N.W."/>
            <person name="Axtell M.J."/>
            <person name="Barker E."/>
            <person name="Barker M.S."/>
            <person name="Bennetzen J.L."/>
            <person name="Bonawitz N.D."/>
            <person name="Chapple C."/>
            <person name="Cheng C."/>
            <person name="Correa L.G."/>
            <person name="Dacre M."/>
            <person name="DeBarry J."/>
            <person name="Dreyer I."/>
            <person name="Elias M."/>
            <person name="Engstrom E.M."/>
            <person name="Estelle M."/>
            <person name="Feng L."/>
            <person name="Finet C."/>
            <person name="Floyd S.K."/>
            <person name="Frommer W.B."/>
            <person name="Fujita T."/>
            <person name="Gramzow L."/>
            <person name="Gutensohn M."/>
            <person name="Harholt J."/>
            <person name="Hattori M."/>
            <person name="Heyl A."/>
            <person name="Hirai T."/>
            <person name="Hiwatashi Y."/>
            <person name="Ishikawa M."/>
            <person name="Iwata M."/>
            <person name="Karol K.G."/>
            <person name="Koehler B."/>
            <person name="Kolukisaoglu U."/>
            <person name="Kubo M."/>
            <person name="Kurata T."/>
            <person name="Lalonde S."/>
            <person name="Li K."/>
            <person name="Li Y."/>
            <person name="Litt A."/>
            <person name="Lyons E."/>
            <person name="Manning G."/>
            <person name="Maruyama T."/>
            <person name="Michael T.P."/>
            <person name="Mikami K."/>
            <person name="Miyazaki S."/>
            <person name="Morinaga S."/>
            <person name="Murata T."/>
            <person name="Mueller-Roeber B."/>
            <person name="Nelson D.R."/>
            <person name="Obara M."/>
            <person name="Oguri Y."/>
            <person name="Olmstead R.G."/>
            <person name="Onodera N."/>
            <person name="Petersen B.L."/>
            <person name="Pils B."/>
            <person name="Prigge M."/>
            <person name="Rensing S.A."/>
            <person name="Riano-Pachon D.M."/>
            <person name="Roberts A.W."/>
            <person name="Sato Y."/>
            <person name="Scheller H.V."/>
            <person name="Schulz B."/>
            <person name="Schulz C."/>
            <person name="Shakirov E.V."/>
            <person name="Shibagaki N."/>
            <person name="Shinohara N."/>
            <person name="Shippen D.E."/>
            <person name="Soerensen I."/>
            <person name="Sotooka R."/>
            <person name="Sugimoto N."/>
            <person name="Sugita M."/>
            <person name="Sumikawa N."/>
            <person name="Tanurdzic M."/>
            <person name="Theissen G."/>
            <person name="Ulvskov P."/>
            <person name="Wakazuki S."/>
            <person name="Weng J.K."/>
            <person name="Willats W.W."/>
            <person name="Wipf D."/>
            <person name="Wolf P.G."/>
            <person name="Yang L."/>
            <person name="Zimmer A.D."/>
            <person name="Zhu Q."/>
            <person name="Mitros T."/>
            <person name="Hellsten U."/>
            <person name="Loque D."/>
            <person name="Otillar R."/>
            <person name="Salamov A."/>
            <person name="Schmutz J."/>
            <person name="Shapiro H."/>
            <person name="Lindquist E."/>
            <person name="Lucas S."/>
            <person name="Rokhsar D."/>
            <person name="Grigoriev I.V."/>
        </authorList>
    </citation>
    <scope>NUCLEOTIDE SEQUENCE [LARGE SCALE GENOMIC DNA]</scope>
</reference>
<dbReference type="Proteomes" id="UP000001514">
    <property type="component" value="Unassembled WGS sequence"/>
</dbReference>
<organism evidence="3">
    <name type="scientific">Selaginella moellendorffii</name>
    <name type="common">Spikemoss</name>
    <dbReference type="NCBI Taxonomy" id="88036"/>
    <lineage>
        <taxon>Eukaryota</taxon>
        <taxon>Viridiplantae</taxon>
        <taxon>Streptophyta</taxon>
        <taxon>Embryophyta</taxon>
        <taxon>Tracheophyta</taxon>
        <taxon>Lycopodiopsida</taxon>
        <taxon>Selaginellales</taxon>
        <taxon>Selaginellaceae</taxon>
        <taxon>Selaginella</taxon>
    </lineage>
</organism>
<dbReference type="HOGENOM" id="CLU_1680930_0_0_1"/>